<comment type="caution">
    <text evidence="4">The sequence shown here is derived from an EMBL/GenBank/DDBJ whole genome shotgun (WGS) entry which is preliminary data.</text>
</comment>
<reference evidence="4 5" key="1">
    <citation type="journal article" date="2023" name="Commun. Biol.">
        <title>Genome analysis of Parmales, the sister group of diatoms, reveals the evolutionary specialization of diatoms from phago-mixotrophs to photoautotrophs.</title>
        <authorList>
            <person name="Ban H."/>
            <person name="Sato S."/>
            <person name="Yoshikawa S."/>
            <person name="Yamada K."/>
            <person name="Nakamura Y."/>
            <person name="Ichinomiya M."/>
            <person name="Sato N."/>
            <person name="Blanc-Mathieu R."/>
            <person name="Endo H."/>
            <person name="Kuwata A."/>
            <person name="Ogata H."/>
        </authorList>
    </citation>
    <scope>NUCLEOTIDE SEQUENCE [LARGE SCALE GENOMIC DNA]</scope>
</reference>
<dbReference type="PANTHER" id="PTHR11895">
    <property type="entry name" value="TRANSAMIDASE"/>
    <property type="match status" value="1"/>
</dbReference>
<organism evidence="4 5">
    <name type="scientific">Tetraparma gracilis</name>
    <dbReference type="NCBI Taxonomy" id="2962635"/>
    <lineage>
        <taxon>Eukaryota</taxon>
        <taxon>Sar</taxon>
        <taxon>Stramenopiles</taxon>
        <taxon>Ochrophyta</taxon>
        <taxon>Bolidophyceae</taxon>
        <taxon>Parmales</taxon>
        <taxon>Triparmaceae</taxon>
        <taxon>Tetraparma</taxon>
    </lineage>
</organism>
<feature type="compositionally biased region" description="Pro residues" evidence="2">
    <location>
        <begin position="159"/>
        <end position="169"/>
    </location>
</feature>
<dbReference type="InterPro" id="IPR023631">
    <property type="entry name" value="Amidase_dom"/>
</dbReference>
<evidence type="ECO:0000256" key="1">
    <source>
        <dbReference type="ARBA" id="ARBA00009199"/>
    </source>
</evidence>
<dbReference type="EMBL" id="BRYB01001403">
    <property type="protein sequence ID" value="GMI24937.1"/>
    <property type="molecule type" value="Genomic_DNA"/>
</dbReference>
<keyword evidence="5" id="KW-1185">Reference proteome</keyword>
<protein>
    <recommendedName>
        <fullName evidence="3">Amidase domain-containing protein</fullName>
    </recommendedName>
</protein>
<dbReference type="InterPro" id="IPR036928">
    <property type="entry name" value="AS_sf"/>
</dbReference>
<evidence type="ECO:0000259" key="3">
    <source>
        <dbReference type="Pfam" id="PF01425"/>
    </source>
</evidence>
<evidence type="ECO:0000313" key="4">
    <source>
        <dbReference type="EMBL" id="GMI24937.1"/>
    </source>
</evidence>
<dbReference type="Pfam" id="PF01425">
    <property type="entry name" value="Amidase"/>
    <property type="match status" value="1"/>
</dbReference>
<sequence>MPPPSSLASSSLRKVSSLLSSQALSPPDLLSFCYSRAILGEETLALNNFAHLNSMDDLLPLAAESQRRYELAEPLSALDGVPVAIKANFCRTNSLTTSASSMLSNYRPPFTATAVSRLEAAGAIIMGSTNMDEFGMGSLTSSSVHGPSVSSLPYLPHLSPAPPSAPPSVPRLSPGGSSGGSASSVALRSSFLSLGTDTGGSVRLPAAFCGVAGFKPGYGEISRFGVIQYASSLDTVGVFTPEAGDARLAYEVLRGGCKNDETSSSLFPSSPLPPPAPSLSSVKIGIPLAYSIDECLPAVKASWASAASSLEAAGASLVHLGDDRMSEHAVQQSLAAYYVVACAEAASNLSKYDGVRFGSRERDPEASFFEEIENTRAKHFGKAVRERIATGNEVLSKEGSHYQNANGVRGDVRDAFTRCFEVADVLVMPAQVGLPPEVGKGEEVSVGLANDLMTCGVSLAGMPAIVVPVKGGQGIGVQLVANVGNEGLLLDVATKLEELDF</sequence>
<evidence type="ECO:0000313" key="5">
    <source>
        <dbReference type="Proteomes" id="UP001165060"/>
    </source>
</evidence>
<evidence type="ECO:0000256" key="2">
    <source>
        <dbReference type="SAM" id="MobiDB-lite"/>
    </source>
</evidence>
<gene>
    <name evidence="4" type="ORF">TeGR_g386</name>
</gene>
<dbReference type="InterPro" id="IPR000120">
    <property type="entry name" value="Amidase"/>
</dbReference>
<feature type="domain" description="Amidase" evidence="3">
    <location>
        <begin position="53"/>
        <end position="490"/>
    </location>
</feature>
<accession>A0ABQ6MF56</accession>
<dbReference type="PROSITE" id="PS00571">
    <property type="entry name" value="AMIDASES"/>
    <property type="match status" value="1"/>
</dbReference>
<dbReference type="InterPro" id="IPR020556">
    <property type="entry name" value="Amidase_CS"/>
</dbReference>
<dbReference type="Proteomes" id="UP001165060">
    <property type="component" value="Unassembled WGS sequence"/>
</dbReference>
<name>A0ABQ6MF56_9STRA</name>
<proteinExistence type="inferred from homology"/>
<comment type="similarity">
    <text evidence="1">Belongs to the amidase family.</text>
</comment>
<dbReference type="SUPFAM" id="SSF75304">
    <property type="entry name" value="Amidase signature (AS) enzymes"/>
    <property type="match status" value="1"/>
</dbReference>
<feature type="region of interest" description="Disordered" evidence="2">
    <location>
        <begin position="155"/>
        <end position="181"/>
    </location>
</feature>
<dbReference type="Gene3D" id="3.90.1300.10">
    <property type="entry name" value="Amidase signature (AS) domain"/>
    <property type="match status" value="1"/>
</dbReference>
<dbReference type="PANTHER" id="PTHR11895:SF7">
    <property type="entry name" value="GLUTAMYL-TRNA(GLN) AMIDOTRANSFERASE SUBUNIT A, MITOCHONDRIAL"/>
    <property type="match status" value="1"/>
</dbReference>
<feature type="compositionally biased region" description="Low complexity" evidence="2">
    <location>
        <begin position="170"/>
        <end position="181"/>
    </location>
</feature>